<comment type="caution">
    <text evidence="1">The sequence shown here is derived from an EMBL/GenBank/DDBJ whole genome shotgun (WGS) entry which is preliminary data.</text>
</comment>
<accession>A0A420NYZ1</accession>
<dbReference type="EMBL" id="MRCY01000478">
    <property type="protein sequence ID" value="RKK85500.1"/>
    <property type="molecule type" value="Genomic_DNA"/>
</dbReference>
<dbReference type="PROSITE" id="PS51257">
    <property type="entry name" value="PROKAR_LIPOPROTEIN"/>
    <property type="match status" value="1"/>
</dbReference>
<reference evidence="1 2" key="1">
    <citation type="journal article" date="2018" name="Sci. Rep.">
        <title>Characterisation of pathogen-specific regions and novel effector candidates in Fusarium oxysporum f. sp. cepae.</title>
        <authorList>
            <person name="Armitage A.D."/>
            <person name="Taylor A."/>
            <person name="Sobczyk M.K."/>
            <person name="Baxter L."/>
            <person name="Greenfield B.P."/>
            <person name="Bates H.J."/>
            <person name="Wilson F."/>
            <person name="Jackson A.C."/>
            <person name="Ott S."/>
            <person name="Harrison R.J."/>
            <person name="Clarkson J.P."/>
        </authorList>
    </citation>
    <scope>NUCLEOTIDE SEQUENCE [LARGE SCALE GENOMIC DNA]</scope>
    <source>
        <strain evidence="1 2">Fo_A28</strain>
    </source>
</reference>
<dbReference type="Proteomes" id="UP000285860">
    <property type="component" value="Unassembled WGS sequence"/>
</dbReference>
<evidence type="ECO:0000313" key="2">
    <source>
        <dbReference type="Proteomes" id="UP000285860"/>
    </source>
</evidence>
<dbReference type="VEuPathDB" id="FungiDB:HZS61_011484"/>
<proteinExistence type="predicted"/>
<gene>
    <name evidence="1" type="ORF">BFJ68_g17268</name>
</gene>
<name>A0A420NYZ1_FUSOX</name>
<organism evidence="1 2">
    <name type="scientific">Fusarium oxysporum</name>
    <name type="common">Fusarium vascular wilt</name>
    <dbReference type="NCBI Taxonomy" id="5507"/>
    <lineage>
        <taxon>Eukaryota</taxon>
        <taxon>Fungi</taxon>
        <taxon>Dikarya</taxon>
        <taxon>Ascomycota</taxon>
        <taxon>Pezizomycotina</taxon>
        <taxon>Sordariomycetes</taxon>
        <taxon>Hypocreomycetidae</taxon>
        <taxon>Hypocreales</taxon>
        <taxon>Nectriaceae</taxon>
        <taxon>Fusarium</taxon>
        <taxon>Fusarium oxysporum species complex</taxon>
    </lineage>
</organism>
<evidence type="ECO:0000313" key="1">
    <source>
        <dbReference type="EMBL" id="RKK85500.1"/>
    </source>
</evidence>
<protein>
    <submittedName>
        <fullName evidence="1">Uncharacterized protein</fullName>
    </submittedName>
</protein>
<sequence>MPYSERSNNFACSIVSGCRCTKGSEELEAKQVYANKTMANVVMTYLNYGVFDIQLSNRVIPQVRHGAFPMKVVSSVLDPSSIQKIALRLLKSQKPPSIDISKVLAREAECSKMQPANQYSFLLYARLYWVHSTLCVIRSKTRRFTDLYVEL</sequence>
<dbReference type="AlphaFoldDB" id="A0A420NYZ1"/>